<dbReference type="GeneID" id="28741474"/>
<sequence length="300" mass="33937">MRSFKELTQHVVFFAPNQYRTLRDSRRRRVEDETILWNSGLWTRLHPSLQQGYKLCLSLVAAVWLLCLIFAIWAGATHPVGAGFVVTLRTGSCSAVSRSNFWIHLLINAVASAIYAVSSYVMQRLAAPTRIDIDNAHREASSLKIGSLAISNFSVLSKKKLATFALLWCSSMPLHLMFNSVVVYTSTNSEWSSYVVRITNSNLQNARANDSVIHRDLVRYYAGFNLDGVQYDYPNYDQRELLLQMIVHQQPPLVPLARQQCIEKYATGLSTQWSDLLLVTEGDSGTIVTNKSPYPRDFPQ</sequence>
<keyword evidence="1" id="KW-1133">Transmembrane helix</keyword>
<accession>A0A0N1HCR1</accession>
<evidence type="ECO:0000259" key="2">
    <source>
        <dbReference type="Pfam" id="PF20163"/>
    </source>
</evidence>
<dbReference type="PANTHER" id="PTHR35395">
    <property type="entry name" value="DUF6536 DOMAIN-CONTAINING PROTEIN"/>
    <property type="match status" value="1"/>
</dbReference>
<keyword evidence="1" id="KW-0472">Membrane</keyword>
<dbReference type="VEuPathDB" id="FungiDB:AB675_9089"/>
<keyword evidence="4" id="KW-1185">Reference proteome</keyword>
<name>A0A0N1HCR1_9EURO</name>
<feature type="transmembrane region" description="Helical" evidence="1">
    <location>
        <begin position="55"/>
        <end position="76"/>
    </location>
</feature>
<dbReference type="PANTHER" id="PTHR35395:SF1">
    <property type="entry name" value="DUF6536 DOMAIN-CONTAINING PROTEIN"/>
    <property type="match status" value="1"/>
</dbReference>
<evidence type="ECO:0000256" key="1">
    <source>
        <dbReference type="SAM" id="Phobius"/>
    </source>
</evidence>
<evidence type="ECO:0000313" key="4">
    <source>
        <dbReference type="Proteomes" id="UP000038010"/>
    </source>
</evidence>
<proteinExistence type="predicted"/>
<comment type="caution">
    <text evidence="3">The sequence shown here is derived from an EMBL/GenBank/DDBJ whole genome shotgun (WGS) entry which is preliminary data.</text>
</comment>
<dbReference type="EMBL" id="LFJN01000009">
    <property type="protein sequence ID" value="KPI41717.1"/>
    <property type="molecule type" value="Genomic_DNA"/>
</dbReference>
<organism evidence="3 4">
    <name type="scientific">Cyphellophora attinorum</name>
    <dbReference type="NCBI Taxonomy" id="1664694"/>
    <lineage>
        <taxon>Eukaryota</taxon>
        <taxon>Fungi</taxon>
        <taxon>Dikarya</taxon>
        <taxon>Ascomycota</taxon>
        <taxon>Pezizomycotina</taxon>
        <taxon>Eurotiomycetes</taxon>
        <taxon>Chaetothyriomycetidae</taxon>
        <taxon>Chaetothyriales</taxon>
        <taxon>Cyphellophoraceae</taxon>
        <taxon>Cyphellophora</taxon>
    </lineage>
</organism>
<dbReference type="InterPro" id="IPR046623">
    <property type="entry name" value="DUF6536"/>
</dbReference>
<dbReference type="Pfam" id="PF20163">
    <property type="entry name" value="DUF6536"/>
    <property type="match status" value="1"/>
</dbReference>
<dbReference type="AlphaFoldDB" id="A0A0N1HCR1"/>
<protein>
    <recommendedName>
        <fullName evidence="2">DUF6536 domain-containing protein</fullName>
    </recommendedName>
</protein>
<feature type="domain" description="DUF6536" evidence="2">
    <location>
        <begin position="50"/>
        <end position="197"/>
    </location>
</feature>
<reference evidence="3 4" key="1">
    <citation type="submission" date="2015-06" db="EMBL/GenBank/DDBJ databases">
        <title>Draft genome of the ant-associated black yeast Phialophora attae CBS 131958.</title>
        <authorList>
            <person name="Moreno L.F."/>
            <person name="Stielow B.J."/>
            <person name="de Hoog S."/>
            <person name="Vicente V.A."/>
            <person name="Weiss V.A."/>
            <person name="de Vries M."/>
            <person name="Cruz L.M."/>
            <person name="Souza E.M."/>
        </authorList>
    </citation>
    <scope>NUCLEOTIDE SEQUENCE [LARGE SCALE GENOMIC DNA]</scope>
    <source>
        <strain evidence="3 4">CBS 131958</strain>
    </source>
</reference>
<dbReference type="STRING" id="1664694.A0A0N1HCR1"/>
<dbReference type="RefSeq" id="XP_018001680.1">
    <property type="nucleotide sequence ID" value="XM_018149594.1"/>
</dbReference>
<feature type="transmembrane region" description="Helical" evidence="1">
    <location>
        <begin position="101"/>
        <end position="121"/>
    </location>
</feature>
<gene>
    <name evidence="3" type="ORF">AB675_9089</name>
</gene>
<dbReference type="Proteomes" id="UP000038010">
    <property type="component" value="Unassembled WGS sequence"/>
</dbReference>
<keyword evidence="1" id="KW-0812">Transmembrane</keyword>
<dbReference type="OrthoDB" id="5429634at2759"/>
<evidence type="ECO:0000313" key="3">
    <source>
        <dbReference type="EMBL" id="KPI41717.1"/>
    </source>
</evidence>